<gene>
    <name evidence="1" type="ORF">ACFQZ6_32655</name>
</gene>
<evidence type="ECO:0000313" key="2">
    <source>
        <dbReference type="Proteomes" id="UP001597023"/>
    </source>
</evidence>
<dbReference type="Gene3D" id="1.10.600.10">
    <property type="entry name" value="Farnesyl Diphosphate Synthase"/>
    <property type="match status" value="1"/>
</dbReference>
<dbReference type="RefSeq" id="WP_381616620.1">
    <property type="nucleotide sequence ID" value="NZ_JBHTEB010000001.1"/>
</dbReference>
<reference evidence="2" key="1">
    <citation type="journal article" date="2019" name="Int. J. Syst. Evol. Microbiol.">
        <title>The Global Catalogue of Microorganisms (GCM) 10K type strain sequencing project: providing services to taxonomists for standard genome sequencing and annotation.</title>
        <authorList>
            <consortium name="The Broad Institute Genomics Platform"/>
            <consortium name="The Broad Institute Genome Sequencing Center for Infectious Disease"/>
            <person name="Wu L."/>
            <person name="Ma J."/>
        </authorList>
    </citation>
    <scope>NUCLEOTIDE SEQUENCE [LARGE SCALE GENOMIC DNA]</scope>
    <source>
        <strain evidence="2">CGMCC 4.7400</strain>
    </source>
</reference>
<organism evidence="1 2">
    <name type="scientific">Streptomyces flavalbus</name>
    <dbReference type="NCBI Taxonomy" id="2665155"/>
    <lineage>
        <taxon>Bacteria</taxon>
        <taxon>Bacillati</taxon>
        <taxon>Actinomycetota</taxon>
        <taxon>Actinomycetes</taxon>
        <taxon>Kitasatosporales</taxon>
        <taxon>Streptomycetaceae</taxon>
        <taxon>Streptomyces</taxon>
    </lineage>
</organism>
<sequence>MPRQDPRTLFGFDGRRFAPCYDPGNRRARAFADAFGTLPDGSDLRRLELPVEHLAADRFRLYGALDLAALRREVDGPYREVLERLAGMPLFGYNDSPLALRHHQAWAEHVGRAALSASWHHHYAAALVIHVYRRTTPPERQGPAHMRLVYAVAAAADLLTSMTLVTDDWLDGSGTRNGRPAWHLRHPRSFANDHLIMAVQALNVLRWVVPDHHPLKRQMYDRAVRQIGHIAHYFAYHAVLDLRRDGGAPGADGADGAAPRPVPLDDLTLDAYESVTFSRATDWVDFMVALGRLLACYGDGIPDGGAFTEYLAGATTAACVIDDLVDADTGEDVRTGEPTIQLCLAVHKAKGLLGPVSEEDAADIRHTLTRHLGVDDAAHAGRVLRMYERHGVTELALDYLEGVLEQLPRLRRAAREECGAPGDLPAFLLRWLAIDRGGATERAGDCDALLGQERFRELVARLARPEEGDGLVRARVPGPARS</sequence>
<name>A0ABW2WN32_9ACTN</name>
<protein>
    <submittedName>
        <fullName evidence="1">Polyprenyl synthetase family protein</fullName>
    </submittedName>
</protein>
<dbReference type="SUPFAM" id="SSF48576">
    <property type="entry name" value="Terpenoid synthases"/>
    <property type="match status" value="1"/>
</dbReference>
<evidence type="ECO:0000313" key="1">
    <source>
        <dbReference type="EMBL" id="MFD0318884.1"/>
    </source>
</evidence>
<dbReference type="Proteomes" id="UP001597023">
    <property type="component" value="Unassembled WGS sequence"/>
</dbReference>
<proteinExistence type="predicted"/>
<accession>A0ABW2WN32</accession>
<keyword evidence="2" id="KW-1185">Reference proteome</keyword>
<dbReference type="InterPro" id="IPR008949">
    <property type="entry name" value="Isoprenoid_synthase_dom_sf"/>
</dbReference>
<comment type="caution">
    <text evidence="1">The sequence shown here is derived from an EMBL/GenBank/DDBJ whole genome shotgun (WGS) entry which is preliminary data.</text>
</comment>
<dbReference type="EMBL" id="JBHTEB010000001">
    <property type="protein sequence ID" value="MFD0318884.1"/>
    <property type="molecule type" value="Genomic_DNA"/>
</dbReference>